<dbReference type="SUPFAM" id="SSF88713">
    <property type="entry name" value="Glycoside hydrolase/deacetylase"/>
    <property type="match status" value="1"/>
</dbReference>
<accession>A0ABR8LRB6</accession>
<dbReference type="PANTHER" id="PTHR34216:SF3">
    <property type="entry name" value="POLY-BETA-1,6-N-ACETYL-D-GLUCOSAMINE N-DEACETYLASE"/>
    <property type="match status" value="1"/>
</dbReference>
<comment type="caution">
    <text evidence="4">The sequence shown here is derived from an EMBL/GenBank/DDBJ whole genome shotgun (WGS) entry which is preliminary data.</text>
</comment>
<organism evidence="4 5">
    <name type="scientific">Salinimonas profundi</name>
    <dbReference type="NCBI Taxonomy" id="2729140"/>
    <lineage>
        <taxon>Bacteria</taxon>
        <taxon>Pseudomonadati</taxon>
        <taxon>Pseudomonadota</taxon>
        <taxon>Gammaproteobacteria</taxon>
        <taxon>Alteromonadales</taxon>
        <taxon>Alteromonadaceae</taxon>
        <taxon>Alteromonas/Salinimonas group</taxon>
        <taxon>Salinimonas</taxon>
    </lineage>
</organism>
<dbReference type="InterPro" id="IPR002509">
    <property type="entry name" value="NODB_dom"/>
</dbReference>
<dbReference type="PANTHER" id="PTHR34216">
    <property type="match status" value="1"/>
</dbReference>
<evidence type="ECO:0000256" key="2">
    <source>
        <dbReference type="ARBA" id="ARBA00022729"/>
    </source>
</evidence>
<dbReference type="CDD" id="cd10918">
    <property type="entry name" value="CE4_NodB_like_5s_6s"/>
    <property type="match status" value="1"/>
</dbReference>
<evidence type="ECO:0000259" key="3">
    <source>
        <dbReference type="PROSITE" id="PS51677"/>
    </source>
</evidence>
<dbReference type="Proteomes" id="UP000624419">
    <property type="component" value="Unassembled WGS sequence"/>
</dbReference>
<comment type="subcellular location">
    <subcellularLocation>
        <location evidence="1">Secreted</location>
    </subcellularLocation>
</comment>
<dbReference type="RefSeq" id="WP_191025749.1">
    <property type="nucleotide sequence ID" value="NZ_JABBXD010000007.1"/>
</dbReference>
<name>A0ABR8LRB6_9ALTE</name>
<keyword evidence="2" id="KW-0732">Signal</keyword>
<dbReference type="Pfam" id="PF01522">
    <property type="entry name" value="Polysacc_deac_1"/>
    <property type="match status" value="2"/>
</dbReference>
<protein>
    <submittedName>
        <fullName evidence="4">Polysaccharide deacetylase family protein</fullName>
    </submittedName>
</protein>
<sequence length="327" mass="37002">MIKQLVKNTLSFAAGTLGWSMVRRGNKKLIILMYHRVLPENDPRYQREEPGMVVSDKTFAMHMQTLHDEKVPVMTVSDWLAQPEITRAPLTVAITFDDGWLDNYEFAFPVLKQFGFRSTLYVVTDFLGKPAPFWPNKVLQLLLAEGAQPTDDWGPLLRLIDKRISLPLSRDEAARVIDHLKRHSDHEIYNALAAIPAKQDSPVEMISTEQLLDAKAAMGVEVGSHTRRHYRLKEGLSETLLQEEIVEAQQILQEMTGAPVTTFCFPNGDFSEQAFDIVKAHYSAAVTTMRGINEDGSLNPHKLLRIGVHNDISDTPMKFKAKLSNFF</sequence>
<evidence type="ECO:0000313" key="5">
    <source>
        <dbReference type="Proteomes" id="UP000624419"/>
    </source>
</evidence>
<evidence type="ECO:0000256" key="1">
    <source>
        <dbReference type="ARBA" id="ARBA00004613"/>
    </source>
</evidence>
<dbReference type="Gene3D" id="3.20.20.370">
    <property type="entry name" value="Glycoside hydrolase/deacetylase"/>
    <property type="match status" value="1"/>
</dbReference>
<proteinExistence type="predicted"/>
<keyword evidence="5" id="KW-1185">Reference proteome</keyword>
<dbReference type="EMBL" id="JABBXD010000007">
    <property type="protein sequence ID" value="MBD3586639.1"/>
    <property type="molecule type" value="Genomic_DNA"/>
</dbReference>
<dbReference type="PROSITE" id="PS51677">
    <property type="entry name" value="NODB"/>
    <property type="match status" value="1"/>
</dbReference>
<reference evidence="4 5" key="1">
    <citation type="submission" date="2020-04" db="EMBL/GenBank/DDBJ databases">
        <title>Salinimonas sp. HHU 13199.</title>
        <authorList>
            <person name="Cui X."/>
            <person name="Zhang D."/>
        </authorList>
    </citation>
    <scope>NUCLEOTIDE SEQUENCE [LARGE SCALE GENOMIC DNA]</scope>
    <source>
        <strain evidence="4 5">HHU 13199</strain>
    </source>
</reference>
<evidence type="ECO:0000313" key="4">
    <source>
        <dbReference type="EMBL" id="MBD3586639.1"/>
    </source>
</evidence>
<gene>
    <name evidence="4" type="ORF">HHX48_12900</name>
</gene>
<dbReference type="InterPro" id="IPR051398">
    <property type="entry name" value="Polysacch_Deacetylase"/>
</dbReference>
<dbReference type="InterPro" id="IPR011330">
    <property type="entry name" value="Glyco_hydro/deAcase_b/a-brl"/>
</dbReference>
<feature type="domain" description="NodB homology" evidence="3">
    <location>
        <begin position="90"/>
        <end position="327"/>
    </location>
</feature>